<evidence type="ECO:0000313" key="3">
    <source>
        <dbReference type="Proteomes" id="UP001372338"/>
    </source>
</evidence>
<organism evidence="2 3">
    <name type="scientific">Crotalaria pallida</name>
    <name type="common">Smooth rattlebox</name>
    <name type="synonym">Crotalaria striata</name>
    <dbReference type="NCBI Taxonomy" id="3830"/>
    <lineage>
        <taxon>Eukaryota</taxon>
        <taxon>Viridiplantae</taxon>
        <taxon>Streptophyta</taxon>
        <taxon>Embryophyta</taxon>
        <taxon>Tracheophyta</taxon>
        <taxon>Spermatophyta</taxon>
        <taxon>Magnoliopsida</taxon>
        <taxon>eudicotyledons</taxon>
        <taxon>Gunneridae</taxon>
        <taxon>Pentapetalae</taxon>
        <taxon>rosids</taxon>
        <taxon>fabids</taxon>
        <taxon>Fabales</taxon>
        <taxon>Fabaceae</taxon>
        <taxon>Papilionoideae</taxon>
        <taxon>50 kb inversion clade</taxon>
        <taxon>genistoids sensu lato</taxon>
        <taxon>core genistoids</taxon>
        <taxon>Crotalarieae</taxon>
        <taxon>Crotalaria</taxon>
    </lineage>
</organism>
<evidence type="ECO:0000256" key="1">
    <source>
        <dbReference type="SAM" id="MobiDB-lite"/>
    </source>
</evidence>
<dbReference type="Proteomes" id="UP001372338">
    <property type="component" value="Unassembled WGS sequence"/>
</dbReference>
<keyword evidence="3" id="KW-1185">Reference proteome</keyword>
<gene>
    <name evidence="2" type="ORF">RIF29_14361</name>
</gene>
<dbReference type="EMBL" id="JAYWIO010000003">
    <property type="protein sequence ID" value="KAK7273312.1"/>
    <property type="molecule type" value="Genomic_DNA"/>
</dbReference>
<evidence type="ECO:0000313" key="2">
    <source>
        <dbReference type="EMBL" id="KAK7273312.1"/>
    </source>
</evidence>
<comment type="caution">
    <text evidence="2">The sequence shown here is derived from an EMBL/GenBank/DDBJ whole genome shotgun (WGS) entry which is preliminary data.</text>
</comment>
<sequence length="144" mass="16346">MVKKRERPPKSPNPNANTSNETQKRGLDLLELDEDDMADIDGLSPKQAEKLLKNLDLIHAKLKEKTPVVLTENLSEKKADDNQALLNTEEVNTRTTRNPSFTKPPSVWDSFDITKLRNAGEKLSFVQPAVKEEVTFVTPRIYYP</sequence>
<protein>
    <submittedName>
        <fullName evidence="2">Uncharacterized protein</fullName>
    </submittedName>
</protein>
<name>A0AAN9FB61_CROPI</name>
<dbReference type="AlphaFoldDB" id="A0AAN9FB61"/>
<feature type="region of interest" description="Disordered" evidence="1">
    <location>
        <begin position="1"/>
        <end position="27"/>
    </location>
</feature>
<reference evidence="2 3" key="1">
    <citation type="submission" date="2024-01" db="EMBL/GenBank/DDBJ databases">
        <title>The genomes of 5 underutilized Papilionoideae crops provide insights into root nodulation and disease resistanc.</title>
        <authorList>
            <person name="Yuan L."/>
        </authorList>
    </citation>
    <scope>NUCLEOTIDE SEQUENCE [LARGE SCALE GENOMIC DNA]</scope>
    <source>
        <strain evidence="2">ZHUSHIDOU_FW_LH</strain>
        <tissue evidence="2">Leaf</tissue>
    </source>
</reference>
<accession>A0AAN9FB61</accession>
<proteinExistence type="predicted"/>